<dbReference type="OrthoDB" id="202415at2759"/>
<evidence type="ECO:0000256" key="1">
    <source>
        <dbReference type="SAM" id="MobiDB-lite"/>
    </source>
</evidence>
<name>A0A9P3CF08_9PEZI</name>
<accession>A0A9P3CF08</accession>
<reference evidence="3 4" key="1">
    <citation type="submission" date="2021-01" db="EMBL/GenBank/DDBJ databases">
        <title>Cercospora kikuchii MAFF 305040 whole genome shotgun sequence.</title>
        <authorList>
            <person name="Kashiwa T."/>
            <person name="Suzuki T."/>
        </authorList>
    </citation>
    <scope>NUCLEOTIDE SEQUENCE [LARGE SCALE GENOMIC DNA]</scope>
    <source>
        <strain evidence="3 4">MAFF 305040</strain>
    </source>
</reference>
<dbReference type="AlphaFoldDB" id="A0A9P3CF08"/>
<sequence>MDKIPNVLTAETMEPTGTKLFSWKRLSYLLSVLVVAQCFLLYRSIARSDSSAETWDTSAPVQTTQAESNTALSPATLPHFEWKDEKSPAEQHFDDGYPDALSAEQCDIAFPDLYYEIDRATKYFRDRKHKITPEDTWDNPLGSIRFLIHRNELRIINSTKAYSQMGGAERAHALTNMIHRAVESATAGGEMLPTVEFTVSLPDFLDLPADSDTTTTWAWTRVKKENTDENRRKFGERLFLMPNFDMYSLGDRKVGAYHDARFRASQYDSPLEDKIPQAVWRGSRWVNPEIRDGLLNITRNATWAAVEQIDWMSLTHEHQLTVDQFCAYRYAIHTEGISYSGRLSFLLNCDSLPIVHDLVWTTHYYHLLVPSGPKQNYIPAKRDWSDLEEKVQYYIDHPDEADLIRKNSINTFRGKYLTRAATSCYFRKLIREYAKISFTPEVHDKWPVREGDGSSVEEKAVAQKLKEETDAKMKANADAMKAALAAAAGNATANGTVTVTVTVTAGSEETPAPAPTVTLIGAPAGPNTDHEESLPVMNISPKIINDGVHHRMRRVPRSEYVRQEEEKRDGIISATKHNRKEILVRRGLSYEELMYGPRDFEHVSEFYVEDVIFTDWQERKKEKAKEEGEKKKEGKGED</sequence>
<dbReference type="GeneID" id="68291919"/>
<organism evidence="3 4">
    <name type="scientific">Cercospora kikuchii</name>
    <dbReference type="NCBI Taxonomy" id="84275"/>
    <lineage>
        <taxon>Eukaryota</taxon>
        <taxon>Fungi</taxon>
        <taxon>Dikarya</taxon>
        <taxon>Ascomycota</taxon>
        <taxon>Pezizomycotina</taxon>
        <taxon>Dothideomycetes</taxon>
        <taxon>Dothideomycetidae</taxon>
        <taxon>Mycosphaerellales</taxon>
        <taxon>Mycosphaerellaceae</taxon>
        <taxon>Cercospora</taxon>
    </lineage>
</organism>
<dbReference type="RefSeq" id="XP_044657591.1">
    <property type="nucleotide sequence ID" value="XM_044801656.1"/>
</dbReference>
<dbReference type="PANTHER" id="PTHR12203:SF107">
    <property type="entry name" value="GLYCOSYL TRANSFERASE CAP10 DOMAIN-CONTAINING PROTEIN"/>
    <property type="match status" value="1"/>
</dbReference>
<feature type="domain" description="Glycosyl transferase CAP10" evidence="2">
    <location>
        <begin position="191"/>
        <end position="438"/>
    </location>
</feature>
<dbReference type="InterPro" id="IPR006598">
    <property type="entry name" value="CAP10"/>
</dbReference>
<evidence type="ECO:0000259" key="2">
    <source>
        <dbReference type="SMART" id="SM00672"/>
    </source>
</evidence>
<comment type="caution">
    <text evidence="3">The sequence shown here is derived from an EMBL/GenBank/DDBJ whole genome shotgun (WGS) entry which is preliminary data.</text>
</comment>
<protein>
    <recommendedName>
        <fullName evidence="2">Glycosyl transferase CAP10 domain-containing protein</fullName>
    </recommendedName>
</protein>
<keyword evidence="4" id="KW-1185">Reference proteome</keyword>
<proteinExistence type="predicted"/>
<dbReference type="Pfam" id="PF05686">
    <property type="entry name" value="Glyco_transf_90"/>
    <property type="match status" value="1"/>
</dbReference>
<gene>
    <name evidence="3" type="ORF">CKM354_000634400</name>
</gene>
<dbReference type="SMART" id="SM00672">
    <property type="entry name" value="CAP10"/>
    <property type="match status" value="1"/>
</dbReference>
<dbReference type="Proteomes" id="UP000825890">
    <property type="component" value="Unassembled WGS sequence"/>
</dbReference>
<dbReference type="InterPro" id="IPR051091">
    <property type="entry name" value="O-Glucosyltr/Glycosyltrsf_90"/>
</dbReference>
<evidence type="ECO:0000313" key="4">
    <source>
        <dbReference type="Proteomes" id="UP000825890"/>
    </source>
</evidence>
<evidence type="ECO:0000313" key="3">
    <source>
        <dbReference type="EMBL" id="GIZ43104.1"/>
    </source>
</evidence>
<dbReference type="EMBL" id="BOLY01000004">
    <property type="protein sequence ID" value="GIZ43104.1"/>
    <property type="molecule type" value="Genomic_DNA"/>
</dbReference>
<dbReference type="PANTHER" id="PTHR12203">
    <property type="entry name" value="KDEL LYS-ASP-GLU-LEU CONTAINING - RELATED"/>
    <property type="match status" value="1"/>
</dbReference>
<feature type="region of interest" description="Disordered" evidence="1">
    <location>
        <begin position="618"/>
        <end position="638"/>
    </location>
</feature>